<comment type="subcellular location">
    <subcellularLocation>
        <location evidence="1">Membrane</location>
        <topology evidence="1">Multi-pass membrane protein</topology>
    </subcellularLocation>
</comment>
<dbReference type="Pfam" id="PF03151">
    <property type="entry name" value="TPT"/>
    <property type="match status" value="1"/>
</dbReference>
<dbReference type="InterPro" id="IPR050186">
    <property type="entry name" value="TPT_transporter"/>
</dbReference>
<dbReference type="PANTHER" id="PTHR11132">
    <property type="entry name" value="SOLUTE CARRIER FAMILY 35"/>
    <property type="match status" value="1"/>
</dbReference>
<gene>
    <name evidence="7" type="ORF">NDN08_001073</name>
</gene>
<organism evidence="7 8">
    <name type="scientific">Rhodosorus marinus</name>
    <dbReference type="NCBI Taxonomy" id="101924"/>
    <lineage>
        <taxon>Eukaryota</taxon>
        <taxon>Rhodophyta</taxon>
        <taxon>Stylonematophyceae</taxon>
        <taxon>Stylonematales</taxon>
        <taxon>Stylonemataceae</taxon>
        <taxon>Rhodosorus</taxon>
    </lineage>
</organism>
<keyword evidence="8" id="KW-1185">Reference proteome</keyword>
<feature type="transmembrane region" description="Helical" evidence="5">
    <location>
        <begin position="211"/>
        <end position="235"/>
    </location>
</feature>
<accession>A0AAV8UPS7</accession>
<feature type="transmembrane region" description="Helical" evidence="5">
    <location>
        <begin position="57"/>
        <end position="74"/>
    </location>
</feature>
<proteinExistence type="predicted"/>
<evidence type="ECO:0000313" key="7">
    <source>
        <dbReference type="EMBL" id="KAJ8904555.1"/>
    </source>
</evidence>
<feature type="transmembrane region" description="Helical" evidence="5">
    <location>
        <begin position="142"/>
        <end position="159"/>
    </location>
</feature>
<dbReference type="InterPro" id="IPR004853">
    <property type="entry name" value="Sugar_P_trans_dom"/>
</dbReference>
<evidence type="ECO:0000256" key="4">
    <source>
        <dbReference type="ARBA" id="ARBA00023136"/>
    </source>
</evidence>
<keyword evidence="4 5" id="KW-0472">Membrane</keyword>
<sequence>MALKGHERASTGDHHPIRGKVFVGLFIAAWITTSVVSLFLANSMLKGAEIGEDVFTVWQLSCSIMYGLLVTKVLRLRKLSELSRKQVRAIVPLSIAYLVKELLKYASLGRVSVNLFNTIRSLGPMFSIILEILFFKHYPTSGIILALLPIVLGVTATSIDEMHASLQTSGIFVQGVGLVAAIASTAINNAQNIYSKVLFGQKRIDPFSLQIYLSAISLLMIIPCKVTTSLSIGGVSNVQQMFFPSRSTSLMLLLCGFINFLSSQFAFRTLHMISPVSYSVSNTFKRIVITVTAVSIFGERLSILNGLGIATSIVGVFFYERAVRSYKQAKLYETGHEAKTIV</sequence>
<evidence type="ECO:0000313" key="8">
    <source>
        <dbReference type="Proteomes" id="UP001157974"/>
    </source>
</evidence>
<feature type="transmembrane region" description="Helical" evidence="5">
    <location>
        <begin position="247"/>
        <end position="267"/>
    </location>
</feature>
<dbReference type="Proteomes" id="UP001157974">
    <property type="component" value="Unassembled WGS sequence"/>
</dbReference>
<keyword evidence="3 5" id="KW-1133">Transmembrane helix</keyword>
<dbReference type="AlphaFoldDB" id="A0AAV8UPS7"/>
<name>A0AAV8UPS7_9RHOD</name>
<evidence type="ECO:0000256" key="1">
    <source>
        <dbReference type="ARBA" id="ARBA00004141"/>
    </source>
</evidence>
<dbReference type="GO" id="GO:0016020">
    <property type="term" value="C:membrane"/>
    <property type="evidence" value="ECO:0007669"/>
    <property type="project" value="UniProtKB-SubCell"/>
</dbReference>
<evidence type="ECO:0000256" key="2">
    <source>
        <dbReference type="ARBA" id="ARBA00022692"/>
    </source>
</evidence>
<feature type="transmembrane region" description="Helical" evidence="5">
    <location>
        <begin position="303"/>
        <end position="320"/>
    </location>
</feature>
<comment type="caution">
    <text evidence="7">The sequence shown here is derived from an EMBL/GenBank/DDBJ whole genome shotgun (WGS) entry which is preliminary data.</text>
</comment>
<dbReference type="EMBL" id="JAMWBK010000005">
    <property type="protein sequence ID" value="KAJ8904555.1"/>
    <property type="molecule type" value="Genomic_DNA"/>
</dbReference>
<dbReference type="InterPro" id="IPR037185">
    <property type="entry name" value="EmrE-like"/>
</dbReference>
<evidence type="ECO:0000259" key="6">
    <source>
        <dbReference type="Pfam" id="PF03151"/>
    </source>
</evidence>
<evidence type="ECO:0000256" key="5">
    <source>
        <dbReference type="SAM" id="Phobius"/>
    </source>
</evidence>
<reference evidence="7 8" key="1">
    <citation type="journal article" date="2023" name="Nat. Commun.">
        <title>Origin of minicircular mitochondrial genomes in red algae.</title>
        <authorList>
            <person name="Lee Y."/>
            <person name="Cho C.H."/>
            <person name="Lee Y.M."/>
            <person name="Park S.I."/>
            <person name="Yang J.H."/>
            <person name="West J.A."/>
            <person name="Bhattacharya D."/>
            <person name="Yoon H.S."/>
        </authorList>
    </citation>
    <scope>NUCLEOTIDE SEQUENCE [LARGE SCALE GENOMIC DNA]</scope>
    <source>
        <strain evidence="7 8">CCMP1338</strain>
        <tissue evidence="7">Whole cell</tissue>
    </source>
</reference>
<keyword evidence="2 5" id="KW-0812">Transmembrane</keyword>
<feature type="transmembrane region" description="Helical" evidence="5">
    <location>
        <begin position="171"/>
        <end position="190"/>
    </location>
</feature>
<dbReference type="SUPFAM" id="SSF103481">
    <property type="entry name" value="Multidrug resistance efflux transporter EmrE"/>
    <property type="match status" value="2"/>
</dbReference>
<dbReference type="Gene3D" id="1.10.3730.20">
    <property type="match status" value="1"/>
</dbReference>
<evidence type="ECO:0000256" key="3">
    <source>
        <dbReference type="ARBA" id="ARBA00022989"/>
    </source>
</evidence>
<feature type="domain" description="Sugar phosphate transporter" evidence="6">
    <location>
        <begin position="23"/>
        <end position="319"/>
    </location>
</feature>
<protein>
    <recommendedName>
        <fullName evidence="6">Sugar phosphate transporter domain-containing protein</fullName>
    </recommendedName>
</protein>
<feature type="transmembrane region" description="Helical" evidence="5">
    <location>
        <begin position="21"/>
        <end position="45"/>
    </location>
</feature>